<evidence type="ECO:0000256" key="2">
    <source>
        <dbReference type="ARBA" id="ARBA00023125"/>
    </source>
</evidence>
<dbReference type="PROSITE" id="PS01117">
    <property type="entry name" value="HTH_MARR_1"/>
    <property type="match status" value="1"/>
</dbReference>
<dbReference type="InterPro" id="IPR039422">
    <property type="entry name" value="MarR/SlyA-like"/>
</dbReference>
<dbReference type="InterPro" id="IPR036388">
    <property type="entry name" value="WH-like_DNA-bd_sf"/>
</dbReference>
<proteinExistence type="predicted"/>
<keyword evidence="2" id="KW-0238">DNA-binding</keyword>
<keyword evidence="6" id="KW-1185">Reference proteome</keyword>
<keyword evidence="1" id="KW-0805">Transcription regulation</keyword>
<organism evidence="5 6">
    <name type="scientific">Rhizobium helianthi</name>
    <dbReference type="NCBI Taxonomy" id="1132695"/>
    <lineage>
        <taxon>Bacteria</taxon>
        <taxon>Pseudomonadati</taxon>
        <taxon>Pseudomonadota</taxon>
        <taxon>Alphaproteobacteria</taxon>
        <taxon>Hyphomicrobiales</taxon>
        <taxon>Rhizobiaceae</taxon>
        <taxon>Rhizobium/Agrobacterium group</taxon>
        <taxon>Rhizobium</taxon>
    </lineage>
</organism>
<protein>
    <submittedName>
        <fullName evidence="5">MarR family winged helix-turn-helix transcriptional regulator</fullName>
    </submittedName>
</protein>
<dbReference type="Gene3D" id="1.10.10.10">
    <property type="entry name" value="Winged helix-like DNA-binding domain superfamily/Winged helix DNA-binding domain"/>
    <property type="match status" value="1"/>
</dbReference>
<dbReference type="SMART" id="SM00347">
    <property type="entry name" value="HTH_MARR"/>
    <property type="match status" value="1"/>
</dbReference>
<comment type="caution">
    <text evidence="5">The sequence shown here is derived from an EMBL/GenBank/DDBJ whole genome shotgun (WGS) entry which is preliminary data.</text>
</comment>
<dbReference type="Pfam" id="PF12802">
    <property type="entry name" value="MarR_2"/>
    <property type="match status" value="1"/>
</dbReference>
<reference evidence="6" key="1">
    <citation type="journal article" date="2019" name="Int. J. Syst. Evol. Microbiol.">
        <title>The Global Catalogue of Microorganisms (GCM) 10K type strain sequencing project: providing services to taxonomists for standard genome sequencing and annotation.</title>
        <authorList>
            <consortium name="The Broad Institute Genomics Platform"/>
            <consortium name="The Broad Institute Genome Sequencing Center for Infectious Disease"/>
            <person name="Wu L."/>
            <person name="Ma J."/>
        </authorList>
    </citation>
    <scope>NUCLEOTIDE SEQUENCE [LARGE SCALE GENOMIC DNA]</scope>
    <source>
        <strain evidence="6">CG52</strain>
    </source>
</reference>
<dbReference type="EMBL" id="JBHUEQ010000015">
    <property type="protein sequence ID" value="MFD1745507.1"/>
    <property type="molecule type" value="Genomic_DNA"/>
</dbReference>
<evidence type="ECO:0000256" key="3">
    <source>
        <dbReference type="ARBA" id="ARBA00023163"/>
    </source>
</evidence>
<dbReference type="Proteomes" id="UP001597322">
    <property type="component" value="Unassembled WGS sequence"/>
</dbReference>
<sequence>MEHEPDGSESLRLEDLIGYHLRRASIIDLQGASSVLDPLGTRLVPLSVLAKIIEHPGTTSAEICRMLGMQRANIVSILAELEGKSLVAREADPLDQRLQRLSATEAGMKAGQQWLSLLRQHEERVFARLSCAERDQLRDLLARIWQSDEG</sequence>
<evidence type="ECO:0000256" key="1">
    <source>
        <dbReference type="ARBA" id="ARBA00023015"/>
    </source>
</evidence>
<evidence type="ECO:0000313" key="5">
    <source>
        <dbReference type="EMBL" id="MFD1745507.1"/>
    </source>
</evidence>
<dbReference type="InterPro" id="IPR000835">
    <property type="entry name" value="HTH_MarR-typ"/>
</dbReference>
<dbReference type="InterPro" id="IPR036390">
    <property type="entry name" value="WH_DNA-bd_sf"/>
</dbReference>
<dbReference type="InterPro" id="IPR023187">
    <property type="entry name" value="Tscrpt_reg_MarR-type_CS"/>
</dbReference>
<accession>A0ABW4M218</accession>
<keyword evidence="3" id="KW-0804">Transcription</keyword>
<name>A0ABW4M218_9HYPH</name>
<dbReference type="SUPFAM" id="SSF46785">
    <property type="entry name" value="Winged helix' DNA-binding domain"/>
    <property type="match status" value="1"/>
</dbReference>
<dbReference type="RefSeq" id="WP_377399296.1">
    <property type="nucleotide sequence ID" value="NZ_JBHUEQ010000015.1"/>
</dbReference>
<feature type="domain" description="HTH marR-type" evidence="4">
    <location>
        <begin position="14"/>
        <end position="146"/>
    </location>
</feature>
<dbReference type="PROSITE" id="PS50995">
    <property type="entry name" value="HTH_MARR_2"/>
    <property type="match status" value="1"/>
</dbReference>
<dbReference type="PANTHER" id="PTHR33164">
    <property type="entry name" value="TRANSCRIPTIONAL REGULATOR, MARR FAMILY"/>
    <property type="match status" value="1"/>
</dbReference>
<gene>
    <name evidence="5" type="ORF">ACFSE1_08560</name>
</gene>
<evidence type="ECO:0000313" key="6">
    <source>
        <dbReference type="Proteomes" id="UP001597322"/>
    </source>
</evidence>
<dbReference type="PANTHER" id="PTHR33164:SF43">
    <property type="entry name" value="HTH-TYPE TRANSCRIPTIONAL REPRESSOR YETL"/>
    <property type="match status" value="1"/>
</dbReference>
<dbReference type="PRINTS" id="PR00598">
    <property type="entry name" value="HTHMARR"/>
</dbReference>
<evidence type="ECO:0000259" key="4">
    <source>
        <dbReference type="PROSITE" id="PS50995"/>
    </source>
</evidence>